<evidence type="ECO:0000256" key="7">
    <source>
        <dbReference type="SAM" id="Phobius"/>
    </source>
</evidence>
<reference evidence="9" key="1">
    <citation type="journal article" date="2023" name="Mol. Phylogenet. Evol.">
        <title>Genome-scale phylogeny and comparative genomics of the fungal order Sordariales.</title>
        <authorList>
            <person name="Hensen N."/>
            <person name="Bonometti L."/>
            <person name="Westerberg I."/>
            <person name="Brannstrom I.O."/>
            <person name="Guillou S."/>
            <person name="Cros-Aarteil S."/>
            <person name="Calhoun S."/>
            <person name="Haridas S."/>
            <person name="Kuo A."/>
            <person name="Mondo S."/>
            <person name="Pangilinan J."/>
            <person name="Riley R."/>
            <person name="LaButti K."/>
            <person name="Andreopoulos B."/>
            <person name="Lipzen A."/>
            <person name="Chen C."/>
            <person name="Yan M."/>
            <person name="Daum C."/>
            <person name="Ng V."/>
            <person name="Clum A."/>
            <person name="Steindorff A."/>
            <person name="Ohm R.A."/>
            <person name="Martin F."/>
            <person name="Silar P."/>
            <person name="Natvig D.O."/>
            <person name="Lalanne C."/>
            <person name="Gautier V."/>
            <person name="Ament-Velasquez S.L."/>
            <person name="Kruys A."/>
            <person name="Hutchinson M.I."/>
            <person name="Powell A.J."/>
            <person name="Barry K."/>
            <person name="Miller A.N."/>
            <person name="Grigoriev I.V."/>
            <person name="Debuchy R."/>
            <person name="Gladieux P."/>
            <person name="Hiltunen Thoren M."/>
            <person name="Johannesson H."/>
        </authorList>
    </citation>
    <scope>NUCLEOTIDE SEQUENCE</scope>
    <source>
        <strain evidence="9">CBS 990.96</strain>
    </source>
</reference>
<keyword evidence="4 7" id="KW-0472">Membrane</keyword>
<dbReference type="Proteomes" id="UP001301958">
    <property type="component" value="Unassembled WGS sequence"/>
</dbReference>
<feature type="transmembrane region" description="Helical" evidence="7">
    <location>
        <begin position="125"/>
        <end position="145"/>
    </location>
</feature>
<evidence type="ECO:0000259" key="8">
    <source>
        <dbReference type="Pfam" id="PF20684"/>
    </source>
</evidence>
<evidence type="ECO:0000256" key="1">
    <source>
        <dbReference type="ARBA" id="ARBA00004141"/>
    </source>
</evidence>
<evidence type="ECO:0000256" key="3">
    <source>
        <dbReference type="ARBA" id="ARBA00022989"/>
    </source>
</evidence>
<dbReference type="InterPro" id="IPR049326">
    <property type="entry name" value="Rhodopsin_dom_fungi"/>
</dbReference>
<feature type="domain" description="Rhodopsin" evidence="8">
    <location>
        <begin position="46"/>
        <end position="265"/>
    </location>
</feature>
<keyword evidence="10" id="KW-1185">Reference proteome</keyword>
<feature type="compositionally biased region" description="Basic and acidic residues" evidence="6">
    <location>
        <begin position="318"/>
        <end position="327"/>
    </location>
</feature>
<comment type="similarity">
    <text evidence="5">Belongs to the SAT4 family.</text>
</comment>
<comment type="subcellular location">
    <subcellularLocation>
        <location evidence="1">Membrane</location>
        <topology evidence="1">Multi-pass membrane protein</topology>
    </subcellularLocation>
</comment>
<reference evidence="9" key="2">
    <citation type="submission" date="2023-05" db="EMBL/GenBank/DDBJ databases">
        <authorList>
            <consortium name="Lawrence Berkeley National Laboratory"/>
            <person name="Steindorff A."/>
            <person name="Hensen N."/>
            <person name="Bonometti L."/>
            <person name="Westerberg I."/>
            <person name="Brannstrom I.O."/>
            <person name="Guillou S."/>
            <person name="Cros-Aarteil S."/>
            <person name="Calhoun S."/>
            <person name="Haridas S."/>
            <person name="Kuo A."/>
            <person name="Mondo S."/>
            <person name="Pangilinan J."/>
            <person name="Riley R."/>
            <person name="Labutti K."/>
            <person name="Andreopoulos B."/>
            <person name="Lipzen A."/>
            <person name="Chen C."/>
            <person name="Yanf M."/>
            <person name="Daum C."/>
            <person name="Ng V."/>
            <person name="Clum A."/>
            <person name="Ohm R."/>
            <person name="Martin F."/>
            <person name="Silar P."/>
            <person name="Natvig D."/>
            <person name="Lalanne C."/>
            <person name="Gautier V."/>
            <person name="Ament-Velasquez S.L."/>
            <person name="Kruys A."/>
            <person name="Hutchinson M.I."/>
            <person name="Powell A.J."/>
            <person name="Barry K."/>
            <person name="Miller A.N."/>
            <person name="Grigoriev I.V."/>
            <person name="Debuchy R."/>
            <person name="Gladieux P."/>
            <person name="Thoren M.H."/>
            <person name="Johannesson H."/>
        </authorList>
    </citation>
    <scope>NUCLEOTIDE SEQUENCE</scope>
    <source>
        <strain evidence="9">CBS 990.96</strain>
    </source>
</reference>
<feature type="region of interest" description="Disordered" evidence="6">
    <location>
        <begin position="318"/>
        <end position="337"/>
    </location>
</feature>
<feature type="transmembrane region" description="Helical" evidence="7">
    <location>
        <begin position="62"/>
        <end position="82"/>
    </location>
</feature>
<dbReference type="Pfam" id="PF20684">
    <property type="entry name" value="Fung_rhodopsin"/>
    <property type="match status" value="1"/>
</dbReference>
<evidence type="ECO:0000256" key="4">
    <source>
        <dbReference type="ARBA" id="ARBA00023136"/>
    </source>
</evidence>
<evidence type="ECO:0000256" key="2">
    <source>
        <dbReference type="ARBA" id="ARBA00022692"/>
    </source>
</evidence>
<feature type="transmembrane region" description="Helical" evidence="7">
    <location>
        <begin position="241"/>
        <end position="265"/>
    </location>
</feature>
<dbReference type="EMBL" id="MU865663">
    <property type="protein sequence ID" value="KAK4220700.1"/>
    <property type="molecule type" value="Genomic_DNA"/>
</dbReference>
<name>A0AAN6YMX2_9PEZI</name>
<gene>
    <name evidence="9" type="ORF">QBC38DRAFT_505518</name>
</gene>
<dbReference type="PANTHER" id="PTHR33048:SF47">
    <property type="entry name" value="INTEGRAL MEMBRANE PROTEIN-RELATED"/>
    <property type="match status" value="1"/>
</dbReference>
<comment type="caution">
    <text evidence="9">The sequence shown here is derived from an EMBL/GenBank/DDBJ whole genome shotgun (WGS) entry which is preliminary data.</text>
</comment>
<dbReference type="GO" id="GO:0016020">
    <property type="term" value="C:membrane"/>
    <property type="evidence" value="ECO:0007669"/>
    <property type="project" value="UniProtKB-SubCell"/>
</dbReference>
<protein>
    <recommendedName>
        <fullName evidence="8">Rhodopsin domain-containing protein</fullName>
    </recommendedName>
</protein>
<accession>A0AAN6YMX2</accession>
<dbReference type="PANTHER" id="PTHR33048">
    <property type="entry name" value="PTH11-LIKE INTEGRAL MEMBRANE PROTEIN (AFU_ORTHOLOGUE AFUA_5G11245)"/>
    <property type="match status" value="1"/>
</dbReference>
<feature type="transmembrane region" description="Helical" evidence="7">
    <location>
        <begin position="31"/>
        <end position="50"/>
    </location>
</feature>
<dbReference type="AlphaFoldDB" id="A0AAN6YMX2"/>
<evidence type="ECO:0000256" key="5">
    <source>
        <dbReference type="ARBA" id="ARBA00038359"/>
    </source>
</evidence>
<dbReference type="InterPro" id="IPR052337">
    <property type="entry name" value="SAT4-like"/>
</dbReference>
<evidence type="ECO:0000313" key="10">
    <source>
        <dbReference type="Proteomes" id="UP001301958"/>
    </source>
</evidence>
<feature type="transmembrane region" description="Helical" evidence="7">
    <location>
        <begin position="207"/>
        <end position="229"/>
    </location>
</feature>
<sequence>MNSFLSSRSSNSGDGVAALISLGVPYSTLMGILWSGTVFSFIVLCLRLAFRIKILGRLRLDDYLVIVSFLICFASTLLWAVLARSLYDSIESLPYLDLSKLLDLFNKYSSTFGAILPAQVRTQQILWWSVFVYIIATYFITVGLMDYQCLTSKGLDIAFKCSNPATLDYEYAAMRAQQALDITTDIFIVFVSGNIIWRASINWKKKFILSCICCLTIAMVVVAALRLSLGLSKKAPDLSWLLLWNSVEMTLAIFVACAASFRSLYCHTKHSQQKNSLKLQSPSKWSQDKMSNFNATDTMIEAEVSLWESKGLADLSHSEEELWDRPRQTQPSQRENDAPTIMYAASVAHQQVYVERAV</sequence>
<organism evidence="9 10">
    <name type="scientific">Podospora fimiseda</name>
    <dbReference type="NCBI Taxonomy" id="252190"/>
    <lineage>
        <taxon>Eukaryota</taxon>
        <taxon>Fungi</taxon>
        <taxon>Dikarya</taxon>
        <taxon>Ascomycota</taxon>
        <taxon>Pezizomycotina</taxon>
        <taxon>Sordariomycetes</taxon>
        <taxon>Sordariomycetidae</taxon>
        <taxon>Sordariales</taxon>
        <taxon>Podosporaceae</taxon>
        <taxon>Podospora</taxon>
    </lineage>
</organism>
<keyword evidence="3 7" id="KW-1133">Transmembrane helix</keyword>
<evidence type="ECO:0000313" key="9">
    <source>
        <dbReference type="EMBL" id="KAK4220700.1"/>
    </source>
</evidence>
<evidence type="ECO:0000256" key="6">
    <source>
        <dbReference type="SAM" id="MobiDB-lite"/>
    </source>
</evidence>
<keyword evidence="2 7" id="KW-0812">Transmembrane</keyword>
<proteinExistence type="inferred from homology"/>